<name>A0A813H713_POLGL</name>
<organism evidence="2 3">
    <name type="scientific">Polarella glacialis</name>
    <name type="common">Dinoflagellate</name>
    <dbReference type="NCBI Taxonomy" id="89957"/>
    <lineage>
        <taxon>Eukaryota</taxon>
        <taxon>Sar</taxon>
        <taxon>Alveolata</taxon>
        <taxon>Dinophyceae</taxon>
        <taxon>Suessiales</taxon>
        <taxon>Suessiaceae</taxon>
        <taxon>Polarella</taxon>
    </lineage>
</organism>
<protein>
    <submittedName>
        <fullName evidence="2">Uncharacterized protein</fullName>
    </submittedName>
</protein>
<dbReference type="Proteomes" id="UP000654075">
    <property type="component" value="Unassembled WGS sequence"/>
</dbReference>
<comment type="caution">
    <text evidence="2">The sequence shown here is derived from an EMBL/GenBank/DDBJ whole genome shotgun (WGS) entry which is preliminary data.</text>
</comment>
<sequence length="126" mass="13027">MPGLRPRAGSASPPAVLSARNPRRKPTAREDATKHDMPQIIAAAAAAAAAAIRSGQANVSQGLRDKGLEALRQLVVAANADGLQLLRRGRLAAAFEHLKHAEAVLAANSTGAARDGELVALTCQRP</sequence>
<evidence type="ECO:0000313" key="2">
    <source>
        <dbReference type="EMBL" id="CAE8633438.1"/>
    </source>
</evidence>
<reference evidence="2" key="1">
    <citation type="submission" date="2021-02" db="EMBL/GenBank/DDBJ databases">
        <authorList>
            <person name="Dougan E. K."/>
            <person name="Rhodes N."/>
            <person name="Thang M."/>
            <person name="Chan C."/>
        </authorList>
    </citation>
    <scope>NUCLEOTIDE SEQUENCE</scope>
</reference>
<evidence type="ECO:0000313" key="3">
    <source>
        <dbReference type="Proteomes" id="UP000654075"/>
    </source>
</evidence>
<keyword evidence="3" id="KW-1185">Reference proteome</keyword>
<evidence type="ECO:0000256" key="1">
    <source>
        <dbReference type="SAM" id="MobiDB-lite"/>
    </source>
</evidence>
<dbReference type="AlphaFoldDB" id="A0A813H713"/>
<proteinExistence type="predicted"/>
<feature type="region of interest" description="Disordered" evidence="1">
    <location>
        <begin position="1"/>
        <end position="35"/>
    </location>
</feature>
<accession>A0A813H713</accession>
<feature type="non-terminal residue" evidence="2">
    <location>
        <position position="1"/>
    </location>
</feature>
<dbReference type="EMBL" id="CAJNNV010030766">
    <property type="protein sequence ID" value="CAE8633438.1"/>
    <property type="molecule type" value="Genomic_DNA"/>
</dbReference>
<gene>
    <name evidence="2" type="ORF">PGLA1383_LOCUS49334</name>
</gene>